<dbReference type="Gene3D" id="1.10.287.1490">
    <property type="match status" value="1"/>
</dbReference>
<feature type="compositionally biased region" description="Polar residues" evidence="2">
    <location>
        <begin position="886"/>
        <end position="909"/>
    </location>
</feature>
<protein>
    <submittedName>
        <fullName evidence="3">Uncharacterized protein</fullName>
    </submittedName>
</protein>
<proteinExistence type="predicted"/>
<accession>A0A5J4W874</accession>
<dbReference type="PANTHER" id="PTHR46104:SF1">
    <property type="entry name" value="GENE 9195-RELATED"/>
    <property type="match status" value="1"/>
</dbReference>
<dbReference type="Proteomes" id="UP000324800">
    <property type="component" value="Unassembled WGS sequence"/>
</dbReference>
<feature type="coiled-coil region" evidence="1">
    <location>
        <begin position="476"/>
        <end position="538"/>
    </location>
</feature>
<feature type="compositionally biased region" description="Polar residues" evidence="2">
    <location>
        <begin position="1136"/>
        <end position="1168"/>
    </location>
</feature>
<evidence type="ECO:0000256" key="2">
    <source>
        <dbReference type="SAM" id="MobiDB-lite"/>
    </source>
</evidence>
<evidence type="ECO:0000313" key="3">
    <source>
        <dbReference type="EMBL" id="KAA6390782.1"/>
    </source>
</evidence>
<feature type="region of interest" description="Disordered" evidence="2">
    <location>
        <begin position="846"/>
        <end position="871"/>
    </location>
</feature>
<feature type="coiled-coil region" evidence="1">
    <location>
        <begin position="603"/>
        <end position="716"/>
    </location>
</feature>
<evidence type="ECO:0000313" key="4">
    <source>
        <dbReference type="Proteomes" id="UP000324800"/>
    </source>
</evidence>
<sequence>MQEHFHLDLIAEHFDCHFFCIENHNFGGHKNRKVKYRIKLMFVSHDIHSYKPSSLSPTEKPALLHSQEKYSSQRISTYSVDRNDRNSGIDLRMRELDLEAQIAAQREDINNRDDHIRKLEQDLMELHNRMKRTDEILHGSDPALLIQENERMHVQIRRLQEQTDAMNARERESLRRMEELEQQTRILQMSEKDNAQLRQIRIEAERNNEKLNLENRSLREENARYKVVIEQRKRETELIQQDYKRSEQDNSALQRDIRDMERKLRVEEENNKKVISRELQDARSLAQQKVQEVINIENQLRRSEEHIVTLERRLEQEVTGIDAIQRKHRQDAAEKELEQMRVDIIQLQSQVHSSKERESRVQTDSATLVHEINRAQSILVRCIIEVLSGQVERKEEQGYEKSDIDMSDKRKYKQSSSNSVMSDIHPAPDTISLSSIPPISNDSLSLCTKGLSERIRDCLIRLHELSIQKKQSETTSVKLKMRVNEAEGLNADLQKRIHELEAELEELQKNILQKESQTSEQQRQSREIQLQLQKAQKDSQQRIQYIRNVTKRVSLSVDSQSNKSYLFDERDDKRLKTNKRSSNIGLLGTNDEYNNSSYQNISEEQWERNKQELDEQIQKLIQSRDQLRQTLLQLQETQKDTEIQQQEQNDRMNEMQQRYESEIRQKEMQFASELQNQQSRLEQSFQDREEELINSLHQAQEELNNIKAHEQDALSENNRMGIAKETLASEMNQMRAFAGHILASAKLLARSLRAYRHRYEDVCFQKRFLTQSLSKYQSAQRGVNDILQTVCAEFDINSPSNEQIRITGLKNVIDQSRIYNEDTQNGFNDNYSDSMKGKSLILFPPPLPPPFSQGQSSSSSNNRINSQSPYSKVDQLNNQQYQFTSSHIINRDSSPSSLNYSKHSLSPSIHEQDQDNKQSSALTNIVAPLPLIIRFRRAGIVVLAANRLLKGLLTIGQDYGFCIIQGHRRLFLTNSDLINDDPEIPPVGGEDQDFQYTEQIDANYDEQKDKDKLKRRNNSNKGIQQEQENEQQRKQSRQRQRAYEMLSGDALLRVVNNFDPSSQYEEEYKPQGLQQTFPYPVSPLFIDLMTYGMKSDQLIRYTSQSPSNSNSPPKILQTPIQYQSLQYTDSDKQQQKRSTSPYIGANSKSNSGMKSQYKSIQHSQSQPSYGGLSSFDINSTSSASKKACAVITQMLRDSNRECNELRRRVAQAEDQASSAGRIISTLETNLGKTKELVEVLESRVRTLQSEQDHQASTNETNGRLQYENRQLEEQINMREADVDKLKKRLDNQSTVLTDAQLKIEQMQRDVDAHKRSHSDQQKEIDSLKKEVQNQKDKEEQAKREYQKLNQEINRLRSQLNDAETRESRVQQDIIIQKQTTKEIQLTAGEANNKIHELSQKLQNAETVRIGLEKRLNQSVEDATRRQKEFDDTVKRLESSTKELKLVQSRCAELEQILQNARSEIISLQRELEFRDERARYEKEEQVRWTRERISKLTVRSEEEQEIAESIESKF</sequence>
<dbReference type="PANTHER" id="PTHR46104">
    <property type="entry name" value="GENE 9195-RELATED-RELATED"/>
    <property type="match status" value="1"/>
</dbReference>
<dbReference type="SUPFAM" id="SSF57997">
    <property type="entry name" value="Tropomyosin"/>
    <property type="match status" value="1"/>
</dbReference>
<dbReference type="EMBL" id="SNRW01003108">
    <property type="protein sequence ID" value="KAA6390782.1"/>
    <property type="molecule type" value="Genomic_DNA"/>
</dbReference>
<organism evidence="3 4">
    <name type="scientific">Streblomastix strix</name>
    <dbReference type="NCBI Taxonomy" id="222440"/>
    <lineage>
        <taxon>Eukaryota</taxon>
        <taxon>Metamonada</taxon>
        <taxon>Preaxostyla</taxon>
        <taxon>Oxymonadida</taxon>
        <taxon>Streblomastigidae</taxon>
        <taxon>Streblomastix</taxon>
    </lineage>
</organism>
<feature type="compositionally biased region" description="Low complexity" evidence="2">
    <location>
        <begin position="852"/>
        <end position="869"/>
    </location>
</feature>
<feature type="region of interest" description="Disordered" evidence="2">
    <location>
        <begin position="1126"/>
        <end position="1171"/>
    </location>
</feature>
<comment type="caution">
    <text evidence="3">The sequence shown here is derived from an EMBL/GenBank/DDBJ whole genome shotgun (WGS) entry which is preliminary data.</text>
</comment>
<name>A0A5J4W874_9EUKA</name>
<feature type="compositionally biased region" description="Basic and acidic residues" evidence="2">
    <location>
        <begin position="395"/>
        <end position="409"/>
    </location>
</feature>
<gene>
    <name evidence="3" type="ORF">EZS28_013690</name>
</gene>
<keyword evidence="1" id="KW-0175">Coiled coil</keyword>
<feature type="region of interest" description="Disordered" evidence="2">
    <location>
        <begin position="395"/>
        <end position="425"/>
    </location>
</feature>
<feature type="region of interest" description="Disordered" evidence="2">
    <location>
        <begin position="886"/>
        <end position="916"/>
    </location>
</feature>
<feature type="region of interest" description="Disordered" evidence="2">
    <location>
        <begin position="1307"/>
        <end position="1341"/>
    </location>
</feature>
<feature type="coiled-coil region" evidence="1">
    <location>
        <begin position="102"/>
        <end position="357"/>
    </location>
</feature>
<evidence type="ECO:0000256" key="1">
    <source>
        <dbReference type="SAM" id="Coils"/>
    </source>
</evidence>
<reference evidence="3 4" key="1">
    <citation type="submission" date="2019-03" db="EMBL/GenBank/DDBJ databases">
        <title>Single cell metagenomics reveals metabolic interactions within the superorganism composed of flagellate Streblomastix strix and complex community of Bacteroidetes bacteria on its surface.</title>
        <authorList>
            <person name="Treitli S.C."/>
            <person name="Kolisko M."/>
            <person name="Husnik F."/>
            <person name="Keeling P."/>
            <person name="Hampl V."/>
        </authorList>
    </citation>
    <scope>NUCLEOTIDE SEQUENCE [LARGE SCALE GENOMIC DNA]</scope>
    <source>
        <strain evidence="3">ST1C</strain>
    </source>
</reference>
<feature type="region of interest" description="Disordered" evidence="2">
    <location>
        <begin position="1006"/>
        <end position="1040"/>
    </location>
</feature>